<accession>A0A6J0NKJ5</accession>
<keyword evidence="5 7" id="KW-0732">Signal</keyword>
<dbReference type="InterPro" id="IPR008801">
    <property type="entry name" value="RALF"/>
</dbReference>
<keyword evidence="3" id="KW-0964">Secreted</keyword>
<dbReference type="PANTHER" id="PTHR39112:SF1">
    <property type="entry name" value="PROTEIN RALF-LIKE 27"/>
    <property type="match status" value="1"/>
</dbReference>
<evidence type="ECO:0000256" key="2">
    <source>
        <dbReference type="ARBA" id="ARBA00009178"/>
    </source>
</evidence>
<keyword evidence="8" id="KW-1185">Reference proteome</keyword>
<evidence type="ECO:0000256" key="5">
    <source>
        <dbReference type="ARBA" id="ARBA00022729"/>
    </source>
</evidence>
<dbReference type="KEGG" id="rsz:108855667"/>
<name>A0A6J0NKJ5_RAPSA</name>
<evidence type="ECO:0000313" key="8">
    <source>
        <dbReference type="Proteomes" id="UP000504610"/>
    </source>
</evidence>
<dbReference type="RefSeq" id="XP_018485040.1">
    <property type="nucleotide sequence ID" value="XM_018629538.2"/>
</dbReference>
<dbReference type="InterPro" id="IPR039252">
    <property type="entry name" value="RALFL27"/>
</dbReference>
<dbReference type="OrthoDB" id="1098901at2759"/>
<protein>
    <submittedName>
        <fullName evidence="9">Protein RALF-like 27</fullName>
    </submittedName>
</protein>
<reference evidence="9" key="2">
    <citation type="submission" date="2025-08" db="UniProtKB">
        <authorList>
            <consortium name="RefSeq"/>
        </authorList>
    </citation>
    <scope>IDENTIFICATION</scope>
    <source>
        <tissue evidence="9">Leaf</tissue>
    </source>
</reference>
<dbReference type="PANTHER" id="PTHR39112">
    <property type="entry name" value="PROTEIN RALF-LIKE 27-RELATED"/>
    <property type="match status" value="1"/>
</dbReference>
<dbReference type="GeneID" id="108855667"/>
<comment type="subcellular location">
    <subcellularLocation>
        <location evidence="1">Secreted</location>
    </subcellularLocation>
</comment>
<evidence type="ECO:0000256" key="4">
    <source>
        <dbReference type="ARBA" id="ARBA00022702"/>
    </source>
</evidence>
<dbReference type="Pfam" id="PF05498">
    <property type="entry name" value="RALF"/>
    <property type="match status" value="1"/>
</dbReference>
<evidence type="ECO:0000256" key="6">
    <source>
        <dbReference type="ARBA" id="ARBA00023157"/>
    </source>
</evidence>
<dbReference type="GO" id="GO:0005179">
    <property type="term" value="F:hormone activity"/>
    <property type="evidence" value="ECO:0007669"/>
    <property type="project" value="UniProtKB-KW"/>
</dbReference>
<sequence>MAKSLFFFFLAVSLMFLLAAASTTAAAGNATSGLRYGGCAPGDTVRECITAEIEEDGVEALVRRVLQQQRNKVSYRVLQKQRPASNCKIIANCIGIANQKNAPCTSYERCKRATG</sequence>
<evidence type="ECO:0000313" key="9">
    <source>
        <dbReference type="RefSeq" id="XP_018485040.1"/>
    </source>
</evidence>
<dbReference type="GO" id="GO:0005576">
    <property type="term" value="C:extracellular region"/>
    <property type="evidence" value="ECO:0007669"/>
    <property type="project" value="UniProtKB-SubCell"/>
</dbReference>
<dbReference type="GO" id="GO:0040008">
    <property type="term" value="P:regulation of growth"/>
    <property type="evidence" value="ECO:0007669"/>
    <property type="project" value="UniProtKB-ARBA"/>
</dbReference>
<reference evidence="8" key="1">
    <citation type="journal article" date="2019" name="Database">
        <title>The radish genome database (RadishGD): an integrated information resource for radish genomics.</title>
        <authorList>
            <person name="Yu H.J."/>
            <person name="Baek S."/>
            <person name="Lee Y.J."/>
            <person name="Cho A."/>
            <person name="Mun J.H."/>
        </authorList>
    </citation>
    <scope>NUCLEOTIDE SEQUENCE [LARGE SCALE GENOMIC DNA]</scope>
    <source>
        <strain evidence="8">cv. WK10039</strain>
    </source>
</reference>
<gene>
    <name evidence="9" type="primary">LOC108855667</name>
</gene>
<organism evidence="8 9">
    <name type="scientific">Raphanus sativus</name>
    <name type="common">Radish</name>
    <name type="synonym">Raphanus raphanistrum var. sativus</name>
    <dbReference type="NCBI Taxonomy" id="3726"/>
    <lineage>
        <taxon>Eukaryota</taxon>
        <taxon>Viridiplantae</taxon>
        <taxon>Streptophyta</taxon>
        <taxon>Embryophyta</taxon>
        <taxon>Tracheophyta</taxon>
        <taxon>Spermatophyta</taxon>
        <taxon>Magnoliopsida</taxon>
        <taxon>eudicotyledons</taxon>
        <taxon>Gunneridae</taxon>
        <taxon>Pentapetalae</taxon>
        <taxon>rosids</taxon>
        <taxon>malvids</taxon>
        <taxon>Brassicales</taxon>
        <taxon>Brassicaceae</taxon>
        <taxon>Brassiceae</taxon>
        <taxon>Raphanus</taxon>
    </lineage>
</organism>
<keyword evidence="6" id="KW-1015">Disulfide bond</keyword>
<feature type="chain" id="PRO_5027071143" evidence="7">
    <location>
        <begin position="22"/>
        <end position="115"/>
    </location>
</feature>
<keyword evidence="4" id="KW-0372">Hormone</keyword>
<proteinExistence type="inferred from homology"/>
<dbReference type="Proteomes" id="UP000504610">
    <property type="component" value="Chromosome 4"/>
</dbReference>
<evidence type="ECO:0000256" key="7">
    <source>
        <dbReference type="SAM" id="SignalP"/>
    </source>
</evidence>
<evidence type="ECO:0000256" key="3">
    <source>
        <dbReference type="ARBA" id="ARBA00022525"/>
    </source>
</evidence>
<dbReference type="AlphaFoldDB" id="A0A6J0NKJ5"/>
<feature type="signal peptide" evidence="7">
    <location>
        <begin position="1"/>
        <end position="21"/>
    </location>
</feature>
<comment type="similarity">
    <text evidence="2">Belongs to the plant rapid alkalinization factor (RALF) family.</text>
</comment>
<evidence type="ECO:0000256" key="1">
    <source>
        <dbReference type="ARBA" id="ARBA00004613"/>
    </source>
</evidence>